<dbReference type="PANTHER" id="PTHR28608:SF1">
    <property type="entry name" value="INTEGRATOR COMPLEX SUBUNIT 2"/>
    <property type="match status" value="1"/>
</dbReference>
<evidence type="ECO:0000313" key="1">
    <source>
        <dbReference type="EMBL" id="KAJ8867830.1"/>
    </source>
</evidence>
<dbReference type="PANTHER" id="PTHR28608">
    <property type="entry name" value="INTEGRATOR COMPLEX SUBUNIT 2"/>
    <property type="match status" value="1"/>
</dbReference>
<reference evidence="1 2" key="1">
    <citation type="submission" date="2023-02" db="EMBL/GenBank/DDBJ databases">
        <title>LHISI_Scaffold_Assembly.</title>
        <authorList>
            <person name="Stuart O.P."/>
            <person name="Cleave R."/>
            <person name="Magrath M.J.L."/>
            <person name="Mikheyev A.S."/>
        </authorList>
    </citation>
    <scope>NUCLEOTIDE SEQUENCE [LARGE SCALE GENOMIC DNA]</scope>
    <source>
        <strain evidence="1">Daus_M_001</strain>
        <tissue evidence="1">Leg muscle</tissue>
    </source>
</reference>
<sequence>MEVCITVTFGICFGRFQEDEVSLIVQLLTSHPPPSPAGVRFVSIGLCMLIACPSLIGQQEHEKRSIEWVQWLVKEEAYFER</sequence>
<keyword evidence="2" id="KW-1185">Reference proteome</keyword>
<dbReference type="Proteomes" id="UP001159363">
    <property type="component" value="Chromosome 14"/>
</dbReference>
<name>A0ABQ9G5U1_9NEOP</name>
<comment type="caution">
    <text evidence="1">The sequence shown here is derived from an EMBL/GenBank/DDBJ whole genome shotgun (WGS) entry which is preliminary data.</text>
</comment>
<proteinExistence type="predicted"/>
<organism evidence="1 2">
    <name type="scientific">Dryococelus australis</name>
    <dbReference type="NCBI Taxonomy" id="614101"/>
    <lineage>
        <taxon>Eukaryota</taxon>
        <taxon>Metazoa</taxon>
        <taxon>Ecdysozoa</taxon>
        <taxon>Arthropoda</taxon>
        <taxon>Hexapoda</taxon>
        <taxon>Insecta</taxon>
        <taxon>Pterygota</taxon>
        <taxon>Neoptera</taxon>
        <taxon>Polyneoptera</taxon>
        <taxon>Phasmatodea</taxon>
        <taxon>Verophasmatodea</taxon>
        <taxon>Anareolatae</taxon>
        <taxon>Phasmatidae</taxon>
        <taxon>Eurycanthinae</taxon>
        <taxon>Dryococelus</taxon>
    </lineage>
</organism>
<dbReference type="EMBL" id="JARBHB010000015">
    <property type="protein sequence ID" value="KAJ8867830.1"/>
    <property type="molecule type" value="Genomic_DNA"/>
</dbReference>
<evidence type="ECO:0000313" key="2">
    <source>
        <dbReference type="Proteomes" id="UP001159363"/>
    </source>
</evidence>
<dbReference type="Pfam" id="PF14750">
    <property type="entry name" value="INTS2"/>
    <property type="match status" value="1"/>
</dbReference>
<dbReference type="InterPro" id="IPR029321">
    <property type="entry name" value="INTS2"/>
</dbReference>
<protein>
    <submittedName>
        <fullName evidence="1">Uncharacterized protein</fullName>
    </submittedName>
</protein>
<accession>A0ABQ9G5U1</accession>
<gene>
    <name evidence="1" type="ORF">PR048_031635</name>
</gene>